<dbReference type="Pfam" id="PF06875">
    <property type="entry name" value="PRF"/>
    <property type="match status" value="1"/>
</dbReference>
<evidence type="ECO:0000313" key="6">
    <source>
        <dbReference type="EMBL" id="CAI5791069.1"/>
    </source>
</evidence>
<dbReference type="GO" id="GO:0097059">
    <property type="term" value="C:CNTFR-CLCF1 complex"/>
    <property type="evidence" value="ECO:0007669"/>
    <property type="project" value="TreeGrafter"/>
</dbReference>
<evidence type="ECO:0008006" key="8">
    <source>
        <dbReference type="Google" id="ProtNLM"/>
    </source>
</evidence>
<feature type="compositionally biased region" description="Basic residues" evidence="5">
    <location>
        <begin position="13"/>
        <end position="23"/>
    </location>
</feature>
<evidence type="ECO:0000256" key="3">
    <source>
        <dbReference type="ARBA" id="ARBA00022514"/>
    </source>
</evidence>
<evidence type="ECO:0000256" key="4">
    <source>
        <dbReference type="ARBA" id="ARBA00022525"/>
    </source>
</evidence>
<proteinExistence type="inferred from homology"/>
<evidence type="ECO:0000256" key="5">
    <source>
        <dbReference type="SAM" id="MobiDB-lite"/>
    </source>
</evidence>
<dbReference type="GO" id="GO:0007259">
    <property type="term" value="P:cell surface receptor signaling pathway via JAK-STAT"/>
    <property type="evidence" value="ECO:0007669"/>
    <property type="project" value="TreeGrafter"/>
</dbReference>
<keyword evidence="7" id="KW-1185">Reference proteome</keyword>
<dbReference type="InterPro" id="IPR009079">
    <property type="entry name" value="4_helix_cytokine-like_core"/>
</dbReference>
<gene>
    <name evidence="6" type="ORF">PODLI_1B003725</name>
</gene>
<dbReference type="InterPro" id="IPR010681">
    <property type="entry name" value="PRF/CT"/>
</dbReference>
<feature type="region of interest" description="Disordered" evidence="5">
    <location>
        <begin position="12"/>
        <end position="41"/>
    </location>
</feature>
<comment type="subcellular location">
    <subcellularLocation>
        <location evidence="1">Secreted</location>
    </subcellularLocation>
</comment>
<dbReference type="GO" id="GO:0005615">
    <property type="term" value="C:extracellular space"/>
    <property type="evidence" value="ECO:0007669"/>
    <property type="project" value="UniProtKB-KW"/>
</dbReference>
<dbReference type="EMBL" id="OX395138">
    <property type="protein sequence ID" value="CAI5791069.1"/>
    <property type="molecule type" value="Genomic_DNA"/>
</dbReference>
<accession>A0AA35L8L7</accession>
<evidence type="ECO:0000313" key="7">
    <source>
        <dbReference type="Proteomes" id="UP001178461"/>
    </source>
</evidence>
<protein>
    <recommendedName>
        <fullName evidence="8">Ciliary neurotrophic factor</fullName>
    </recommendedName>
</protein>
<evidence type="ECO:0000256" key="1">
    <source>
        <dbReference type="ARBA" id="ARBA00004613"/>
    </source>
</evidence>
<sequence>MCDLSLLESASRLRSRDRTRKAARGGGGGRKPESYKKRAATKVQQVEVIRGSKGTAARMEVLSVDLPSHLSSSPPSHSQQEIALRIKNAYNLAINMQDGAKQLLADYMSIQDEPFTNAGFNPPVEPFPGLPSPSLPPSAWMDLSDAERLQQNVTAFSNLPVFLSAVKSQQEVMNSDASDLHHQLTLSRLQCLGLSNHLASIMASMGLVPAPATPAEPPGLGSSFFMKFSGYRVCHLYRDWVLRCVKDLSLLADRYPVPSL</sequence>
<dbReference type="PANTHER" id="PTHR21353:SF7">
    <property type="entry name" value="CARDIOTROPHIN-LIKE CYTOKINE FACTOR 1"/>
    <property type="match status" value="1"/>
</dbReference>
<dbReference type="Gene3D" id="1.20.1250.10">
    <property type="match status" value="1"/>
</dbReference>
<dbReference type="GO" id="GO:0005125">
    <property type="term" value="F:cytokine activity"/>
    <property type="evidence" value="ECO:0007669"/>
    <property type="project" value="UniProtKB-KW"/>
</dbReference>
<evidence type="ECO:0000256" key="2">
    <source>
        <dbReference type="ARBA" id="ARBA00007432"/>
    </source>
</evidence>
<comment type="similarity">
    <text evidence="2">Belongs to the IL-6 superfamily.</text>
</comment>
<keyword evidence="4" id="KW-0964">Secreted</keyword>
<dbReference type="GO" id="GO:0030890">
    <property type="term" value="P:positive regulation of B cell proliferation"/>
    <property type="evidence" value="ECO:0007669"/>
    <property type="project" value="TreeGrafter"/>
</dbReference>
<dbReference type="AlphaFoldDB" id="A0AA35L8L7"/>
<dbReference type="SUPFAM" id="SSF47266">
    <property type="entry name" value="4-helical cytokines"/>
    <property type="match status" value="1"/>
</dbReference>
<dbReference type="GO" id="GO:0097058">
    <property type="term" value="C:CRLF-CLCF1 complex"/>
    <property type="evidence" value="ECO:0007669"/>
    <property type="project" value="TreeGrafter"/>
</dbReference>
<name>A0AA35L8L7_9SAUR</name>
<dbReference type="PANTHER" id="PTHR21353">
    <property type="match status" value="1"/>
</dbReference>
<dbReference type="Proteomes" id="UP001178461">
    <property type="component" value="Chromosome 13"/>
</dbReference>
<reference evidence="6" key="1">
    <citation type="submission" date="2022-12" db="EMBL/GenBank/DDBJ databases">
        <authorList>
            <person name="Alioto T."/>
            <person name="Alioto T."/>
            <person name="Gomez Garrido J."/>
        </authorList>
    </citation>
    <scope>NUCLEOTIDE SEQUENCE</scope>
</reference>
<organism evidence="6 7">
    <name type="scientific">Podarcis lilfordi</name>
    <name type="common">Lilford's wall lizard</name>
    <dbReference type="NCBI Taxonomy" id="74358"/>
    <lineage>
        <taxon>Eukaryota</taxon>
        <taxon>Metazoa</taxon>
        <taxon>Chordata</taxon>
        <taxon>Craniata</taxon>
        <taxon>Vertebrata</taxon>
        <taxon>Euteleostomi</taxon>
        <taxon>Lepidosauria</taxon>
        <taxon>Squamata</taxon>
        <taxon>Bifurcata</taxon>
        <taxon>Unidentata</taxon>
        <taxon>Episquamata</taxon>
        <taxon>Laterata</taxon>
        <taxon>Lacertibaenia</taxon>
        <taxon>Lacertidae</taxon>
        <taxon>Podarcis</taxon>
    </lineage>
</organism>
<keyword evidence="3" id="KW-0202">Cytokine</keyword>